<dbReference type="InterPro" id="IPR014044">
    <property type="entry name" value="CAP_dom"/>
</dbReference>
<dbReference type="SUPFAM" id="SSF55797">
    <property type="entry name" value="PR-1-like"/>
    <property type="match status" value="1"/>
</dbReference>
<dbReference type="Pfam" id="PF00188">
    <property type="entry name" value="CAP"/>
    <property type="match status" value="1"/>
</dbReference>
<name>A0ABN7NUG4_TIMPD</name>
<dbReference type="PRINTS" id="PR00837">
    <property type="entry name" value="V5TPXLIKE"/>
</dbReference>
<dbReference type="EMBL" id="CAJPIN010009423">
    <property type="protein sequence ID" value="CAG2059393.1"/>
    <property type="molecule type" value="Genomic_DNA"/>
</dbReference>
<dbReference type="CDD" id="cd05380">
    <property type="entry name" value="CAP_euk"/>
    <property type="match status" value="1"/>
</dbReference>
<dbReference type="Proteomes" id="UP001153148">
    <property type="component" value="Unassembled WGS sequence"/>
</dbReference>
<dbReference type="PANTHER" id="PTHR10334">
    <property type="entry name" value="CYSTEINE-RICH SECRETORY PROTEIN-RELATED"/>
    <property type="match status" value="1"/>
</dbReference>
<evidence type="ECO:0000313" key="4">
    <source>
        <dbReference type="Proteomes" id="UP001153148"/>
    </source>
</evidence>
<keyword evidence="4" id="KW-1185">Reference proteome</keyword>
<gene>
    <name evidence="3" type="ORF">TPAB3V08_LOCUS6357</name>
</gene>
<protein>
    <recommendedName>
        <fullName evidence="2">SCP domain-containing protein</fullName>
    </recommendedName>
</protein>
<dbReference type="PRINTS" id="PR00838">
    <property type="entry name" value="V5ALLERGEN"/>
</dbReference>
<sequence>MKTREPKDNFLGTGSNKSGVEKHLEYNKLRFRTQYSATGNLEYCKPDSSDSVNRNRIASVTAASQLLPSSDSMTVKYGSLPENSDPEISGAVIFSSTLPVVPMRRFHIPQVKKADDHLKVMEYKNLDQTRNAITMGICPYQKTKKTIFWNFIYKFRSSVALGKEKPQPPAGNMRQMSWDKELETIAERWADRCNSYSTDTPHDKCRRSKRFQVGQNVATFGSSAKPFSPDSHARTVEWFKEIKYFKPEWINSYRQHHEITEKTGHYAQFVWAESFLIGCARVIFEETVDNSTYTFDRLVCNYGPSGNVEGSPVYRSENPCLACPKSTSCSPLYKGLCASPEQIQEVIALKHELEGDQPDELKKKPKTPALKTYHKNPSSSVKKQPINIMMKSPQLTKTENSHFSPRHHHSADLTNQRQSRLRSNTPMVYLRKWPYRYKYCTCPLGAKRSEYHRYRPNENGNFECFTTGMEIDPSKINDDYCDCEEDGSDEPGTSACQNGIFYCNTQLAL</sequence>
<evidence type="ECO:0000256" key="1">
    <source>
        <dbReference type="SAM" id="MobiDB-lite"/>
    </source>
</evidence>
<dbReference type="SMART" id="SM00198">
    <property type="entry name" value="SCP"/>
    <property type="match status" value="1"/>
</dbReference>
<proteinExistence type="predicted"/>
<organism evidence="3 4">
    <name type="scientific">Timema podura</name>
    <name type="common">Walking stick</name>
    <dbReference type="NCBI Taxonomy" id="61482"/>
    <lineage>
        <taxon>Eukaryota</taxon>
        <taxon>Metazoa</taxon>
        <taxon>Ecdysozoa</taxon>
        <taxon>Arthropoda</taxon>
        <taxon>Hexapoda</taxon>
        <taxon>Insecta</taxon>
        <taxon>Pterygota</taxon>
        <taxon>Neoptera</taxon>
        <taxon>Polyneoptera</taxon>
        <taxon>Phasmatodea</taxon>
        <taxon>Timematodea</taxon>
        <taxon>Timematoidea</taxon>
        <taxon>Timematidae</taxon>
        <taxon>Timema</taxon>
    </lineage>
</organism>
<evidence type="ECO:0000313" key="3">
    <source>
        <dbReference type="EMBL" id="CAG2059393.1"/>
    </source>
</evidence>
<dbReference type="Gene3D" id="3.40.33.10">
    <property type="entry name" value="CAP"/>
    <property type="match status" value="1"/>
</dbReference>
<dbReference type="Pfam" id="PF12999">
    <property type="entry name" value="PRKCSH-like"/>
    <property type="match status" value="1"/>
</dbReference>
<comment type="caution">
    <text evidence="3">The sequence shown here is derived from an EMBL/GenBank/DDBJ whole genome shotgun (WGS) entry which is preliminary data.</text>
</comment>
<feature type="domain" description="SCP" evidence="2">
    <location>
        <begin position="143"/>
        <end position="310"/>
    </location>
</feature>
<reference evidence="3" key="1">
    <citation type="submission" date="2021-03" db="EMBL/GenBank/DDBJ databases">
        <authorList>
            <person name="Tran Van P."/>
        </authorList>
    </citation>
    <scope>NUCLEOTIDE SEQUENCE</scope>
</reference>
<feature type="non-terminal residue" evidence="3">
    <location>
        <position position="509"/>
    </location>
</feature>
<dbReference type="InterPro" id="IPR035940">
    <property type="entry name" value="CAP_sf"/>
</dbReference>
<dbReference type="InterPro" id="IPR028146">
    <property type="entry name" value="PRKCSH_N"/>
</dbReference>
<feature type="region of interest" description="Disordered" evidence="1">
    <location>
        <begin position="395"/>
        <end position="419"/>
    </location>
</feature>
<dbReference type="InterPro" id="IPR002413">
    <property type="entry name" value="V5_allergen-like"/>
</dbReference>
<accession>A0ABN7NUG4</accession>
<evidence type="ECO:0000259" key="2">
    <source>
        <dbReference type="SMART" id="SM00198"/>
    </source>
</evidence>
<dbReference type="InterPro" id="IPR001283">
    <property type="entry name" value="CRISP-related"/>
</dbReference>